<sequence>MAEGANAGLESRKIPRADCEISGRIIDGDREIECVIENLSVTGCGIRTDGPLEISGTFSLSIPQSDTQLYSVIVWSDGCRYGLRFLHPKSQHRIEFVE</sequence>
<dbReference type="SUPFAM" id="SSF141371">
    <property type="entry name" value="PilZ domain-like"/>
    <property type="match status" value="1"/>
</dbReference>
<proteinExistence type="predicted"/>
<accession>A0A7X3LY26</accession>
<keyword evidence="3" id="KW-1185">Reference proteome</keyword>
<reference evidence="2 3" key="1">
    <citation type="submission" date="2019-12" db="EMBL/GenBank/DDBJ databases">
        <authorList>
            <person name="Li M."/>
        </authorList>
    </citation>
    <scope>NUCLEOTIDE SEQUENCE [LARGE SCALE GENOMIC DNA]</scope>
    <source>
        <strain evidence="2 3">GBMRC 2046</strain>
    </source>
</reference>
<dbReference type="EMBL" id="WUMV01000009">
    <property type="protein sequence ID" value="MXN67180.1"/>
    <property type="molecule type" value="Genomic_DNA"/>
</dbReference>
<gene>
    <name evidence="2" type="ORF">GR183_19905</name>
</gene>
<dbReference type="Pfam" id="PF07238">
    <property type="entry name" value="PilZ"/>
    <property type="match status" value="1"/>
</dbReference>
<dbReference type="RefSeq" id="WP_160777412.1">
    <property type="nucleotide sequence ID" value="NZ_WUMV01000009.1"/>
</dbReference>
<dbReference type="Gene3D" id="2.40.10.220">
    <property type="entry name" value="predicted glycosyltransferase like domains"/>
    <property type="match status" value="1"/>
</dbReference>
<evidence type="ECO:0000313" key="3">
    <source>
        <dbReference type="Proteomes" id="UP000433101"/>
    </source>
</evidence>
<dbReference type="Proteomes" id="UP000433101">
    <property type="component" value="Unassembled WGS sequence"/>
</dbReference>
<dbReference type="InterPro" id="IPR009875">
    <property type="entry name" value="PilZ_domain"/>
</dbReference>
<protein>
    <recommendedName>
        <fullName evidence="1">PilZ domain-containing protein</fullName>
    </recommendedName>
</protein>
<organism evidence="2 3">
    <name type="scientific">Stappia sediminis</name>
    <dbReference type="NCBI Taxonomy" id="2692190"/>
    <lineage>
        <taxon>Bacteria</taxon>
        <taxon>Pseudomonadati</taxon>
        <taxon>Pseudomonadota</taxon>
        <taxon>Alphaproteobacteria</taxon>
        <taxon>Hyphomicrobiales</taxon>
        <taxon>Stappiaceae</taxon>
        <taxon>Stappia</taxon>
    </lineage>
</organism>
<comment type="caution">
    <text evidence="2">The sequence shown here is derived from an EMBL/GenBank/DDBJ whole genome shotgun (WGS) entry which is preliminary data.</text>
</comment>
<evidence type="ECO:0000259" key="1">
    <source>
        <dbReference type="Pfam" id="PF07238"/>
    </source>
</evidence>
<feature type="domain" description="PilZ" evidence="1">
    <location>
        <begin position="11"/>
        <end position="94"/>
    </location>
</feature>
<name>A0A7X3LY26_9HYPH</name>
<evidence type="ECO:0000313" key="2">
    <source>
        <dbReference type="EMBL" id="MXN67180.1"/>
    </source>
</evidence>
<dbReference type="AlphaFoldDB" id="A0A7X3LY26"/>
<dbReference type="GO" id="GO:0035438">
    <property type="term" value="F:cyclic-di-GMP binding"/>
    <property type="evidence" value="ECO:0007669"/>
    <property type="project" value="InterPro"/>
</dbReference>